<name>A0AAV4SBH8_9ARAC</name>
<dbReference type="Proteomes" id="UP001054837">
    <property type="component" value="Unassembled WGS sequence"/>
</dbReference>
<sequence length="91" mass="9857">MLYADFSSLKRIVSEMRQTPSNVIHTLSTWGVFKMHGSLITPFRLGITGTPEGDENNRGTVPVTAAAFIYQHVTSALVSSPFSYTPGGVNP</sequence>
<gene>
    <name evidence="1" type="ORF">CDAR_436661</name>
</gene>
<proteinExistence type="predicted"/>
<organism evidence="1 2">
    <name type="scientific">Caerostris darwini</name>
    <dbReference type="NCBI Taxonomy" id="1538125"/>
    <lineage>
        <taxon>Eukaryota</taxon>
        <taxon>Metazoa</taxon>
        <taxon>Ecdysozoa</taxon>
        <taxon>Arthropoda</taxon>
        <taxon>Chelicerata</taxon>
        <taxon>Arachnida</taxon>
        <taxon>Araneae</taxon>
        <taxon>Araneomorphae</taxon>
        <taxon>Entelegynae</taxon>
        <taxon>Araneoidea</taxon>
        <taxon>Araneidae</taxon>
        <taxon>Caerostris</taxon>
    </lineage>
</organism>
<comment type="caution">
    <text evidence="1">The sequence shown here is derived from an EMBL/GenBank/DDBJ whole genome shotgun (WGS) entry which is preliminary data.</text>
</comment>
<dbReference type="AlphaFoldDB" id="A0AAV4SBH8"/>
<accession>A0AAV4SBH8</accession>
<dbReference type="EMBL" id="BPLQ01007705">
    <property type="protein sequence ID" value="GIY31648.1"/>
    <property type="molecule type" value="Genomic_DNA"/>
</dbReference>
<reference evidence="1 2" key="1">
    <citation type="submission" date="2021-06" db="EMBL/GenBank/DDBJ databases">
        <title>Caerostris darwini draft genome.</title>
        <authorList>
            <person name="Kono N."/>
            <person name="Arakawa K."/>
        </authorList>
    </citation>
    <scope>NUCLEOTIDE SEQUENCE [LARGE SCALE GENOMIC DNA]</scope>
</reference>
<keyword evidence="2" id="KW-1185">Reference proteome</keyword>
<protein>
    <submittedName>
        <fullName evidence="1">Uncharacterized protein</fullName>
    </submittedName>
</protein>
<evidence type="ECO:0000313" key="1">
    <source>
        <dbReference type="EMBL" id="GIY31648.1"/>
    </source>
</evidence>
<evidence type="ECO:0000313" key="2">
    <source>
        <dbReference type="Proteomes" id="UP001054837"/>
    </source>
</evidence>